<dbReference type="EMBL" id="JAPMOS010000055">
    <property type="protein sequence ID" value="KAJ4457028.1"/>
    <property type="molecule type" value="Genomic_DNA"/>
</dbReference>
<comment type="caution">
    <text evidence="2">The sequence shown here is derived from an EMBL/GenBank/DDBJ whole genome shotgun (WGS) entry which is preliminary data.</text>
</comment>
<proteinExistence type="predicted"/>
<dbReference type="Proteomes" id="UP001141327">
    <property type="component" value="Unassembled WGS sequence"/>
</dbReference>
<keyword evidence="4" id="KW-1185">Reference proteome</keyword>
<evidence type="ECO:0000313" key="4">
    <source>
        <dbReference type="Proteomes" id="UP001141327"/>
    </source>
</evidence>
<feature type="region of interest" description="Disordered" evidence="1">
    <location>
        <begin position="1"/>
        <end position="26"/>
    </location>
</feature>
<evidence type="ECO:0000256" key="1">
    <source>
        <dbReference type="SAM" id="MobiDB-lite"/>
    </source>
</evidence>
<evidence type="ECO:0000313" key="3">
    <source>
        <dbReference type="EMBL" id="KAJ4457028.1"/>
    </source>
</evidence>
<sequence length="107" mass="12242">MESQQVAEAPMKTQRRSYRRRHIELTETDPAKKKIEYRVKYNAMRKAEEGEADILTIEVDDLARAVADVLEKTPEEAHGLAEKIALRIKFLRIAPPSPTEQQPEEAA</sequence>
<protein>
    <submittedName>
        <fullName evidence="2">Uncharacterized protein</fullName>
    </submittedName>
</protein>
<organism evidence="2 4">
    <name type="scientific">Paratrimastix pyriformis</name>
    <dbReference type="NCBI Taxonomy" id="342808"/>
    <lineage>
        <taxon>Eukaryota</taxon>
        <taxon>Metamonada</taxon>
        <taxon>Preaxostyla</taxon>
        <taxon>Paratrimastigidae</taxon>
        <taxon>Paratrimastix</taxon>
    </lineage>
</organism>
<evidence type="ECO:0000313" key="2">
    <source>
        <dbReference type="EMBL" id="KAJ4452732.1"/>
    </source>
</evidence>
<feature type="compositionally biased region" description="Basic residues" evidence="1">
    <location>
        <begin position="13"/>
        <end position="22"/>
    </location>
</feature>
<gene>
    <name evidence="2" type="ORF">PAPYR_13030</name>
    <name evidence="3" type="ORF">PAPYR_7535</name>
</gene>
<reference evidence="2" key="1">
    <citation type="journal article" date="2022" name="bioRxiv">
        <title>Genomics of Preaxostyla Flagellates Illuminates Evolutionary Transitions and the Path Towards Mitochondrial Loss.</title>
        <authorList>
            <person name="Novak L.V.F."/>
            <person name="Treitli S.C."/>
            <person name="Pyrih J."/>
            <person name="Halakuc P."/>
            <person name="Pipaliya S.V."/>
            <person name="Vacek V."/>
            <person name="Brzon O."/>
            <person name="Soukal P."/>
            <person name="Eme L."/>
            <person name="Dacks J.B."/>
            <person name="Karnkowska A."/>
            <person name="Elias M."/>
            <person name="Hampl V."/>
        </authorList>
    </citation>
    <scope>NUCLEOTIDE SEQUENCE</scope>
    <source>
        <strain evidence="2">RCP-MX</strain>
    </source>
</reference>
<name>A0ABQ8U595_9EUKA</name>
<dbReference type="EMBL" id="JAPMOS010000404">
    <property type="protein sequence ID" value="KAJ4452732.1"/>
    <property type="molecule type" value="Genomic_DNA"/>
</dbReference>
<accession>A0ABQ8U595</accession>